<dbReference type="GO" id="GO:0030416">
    <property type="term" value="P:methylamine metabolic process"/>
    <property type="evidence" value="ECO:0007669"/>
    <property type="project" value="InterPro"/>
</dbReference>
<evidence type="ECO:0000256" key="2">
    <source>
        <dbReference type="ARBA" id="ARBA00022692"/>
    </source>
</evidence>
<name>A0A5C5VV05_9BACT</name>
<dbReference type="AlphaFoldDB" id="A0A5C5VV05"/>
<keyword evidence="3 5" id="KW-1133">Transmembrane helix</keyword>
<evidence type="ECO:0000313" key="8">
    <source>
        <dbReference type="Proteomes" id="UP000318995"/>
    </source>
</evidence>
<keyword evidence="8" id="KW-1185">Reference proteome</keyword>
<evidence type="ECO:0000256" key="1">
    <source>
        <dbReference type="ARBA" id="ARBA00004141"/>
    </source>
</evidence>
<feature type="transmembrane region" description="Helical" evidence="5">
    <location>
        <begin position="116"/>
        <end position="133"/>
    </location>
</feature>
<keyword evidence="4 5" id="KW-0472">Membrane</keyword>
<feature type="transmembrane region" description="Helical" evidence="5">
    <location>
        <begin position="145"/>
        <end position="165"/>
    </location>
</feature>
<feature type="transmembrane region" description="Helical" evidence="5">
    <location>
        <begin position="12"/>
        <end position="32"/>
    </location>
</feature>
<dbReference type="RefSeq" id="WP_146575268.1">
    <property type="nucleotide sequence ID" value="NZ_SJPH01000009.1"/>
</dbReference>
<sequence length="297" mass="31718">MTSDNLQAPRRVVAGSIVRIFLGVLLVVAAFAKGLSPAGSAEAMFDGWPFAARLLAVQAEMAFGVVLLLGLWRSHVHNAAIVIFTGFALIALRSVLVGEQSCGCFGAIAVDPRLTLLIDFAAVVALLWTRATGCKEPFFVAGRRVVVGAVALVAIGVPLGVAMAFSSPVRDVAIASTVKFVLLEPETWVGRRLPLLGVLEGASGLASGEWTVLMHHHGCPDCERVRPDYENRIVQGEQVLLVETPPYSEPDAELDSGHARLPSDREWFVHTPVEIVVADGVVVSVNRELLSGEEARL</sequence>
<organism evidence="7 8">
    <name type="scientific">Botrimarina hoheduenensis</name>
    <dbReference type="NCBI Taxonomy" id="2528000"/>
    <lineage>
        <taxon>Bacteria</taxon>
        <taxon>Pseudomonadati</taxon>
        <taxon>Planctomycetota</taxon>
        <taxon>Planctomycetia</taxon>
        <taxon>Pirellulales</taxon>
        <taxon>Lacipirellulaceae</taxon>
        <taxon>Botrimarina</taxon>
    </lineage>
</organism>
<evidence type="ECO:0000256" key="4">
    <source>
        <dbReference type="ARBA" id="ARBA00023136"/>
    </source>
</evidence>
<feature type="transmembrane region" description="Helical" evidence="5">
    <location>
        <begin position="52"/>
        <end position="72"/>
    </location>
</feature>
<feature type="transmembrane region" description="Helical" evidence="5">
    <location>
        <begin position="79"/>
        <end position="96"/>
    </location>
</feature>
<accession>A0A5C5VV05</accession>
<dbReference type="GO" id="GO:0016020">
    <property type="term" value="C:membrane"/>
    <property type="evidence" value="ECO:0007669"/>
    <property type="project" value="UniProtKB-SubCell"/>
</dbReference>
<feature type="domain" description="Methylamine utilisation protein MauE" evidence="6">
    <location>
        <begin position="14"/>
        <end position="128"/>
    </location>
</feature>
<keyword evidence="2 5" id="KW-0812">Transmembrane</keyword>
<proteinExistence type="predicted"/>
<comment type="subcellular location">
    <subcellularLocation>
        <location evidence="1">Membrane</location>
        <topology evidence="1">Multi-pass membrane protein</topology>
    </subcellularLocation>
</comment>
<evidence type="ECO:0000313" key="7">
    <source>
        <dbReference type="EMBL" id="TWT41352.1"/>
    </source>
</evidence>
<evidence type="ECO:0000256" key="5">
    <source>
        <dbReference type="SAM" id="Phobius"/>
    </source>
</evidence>
<dbReference type="Proteomes" id="UP000318995">
    <property type="component" value="Unassembled WGS sequence"/>
</dbReference>
<dbReference type="OrthoDB" id="269108at2"/>
<dbReference type="InterPro" id="IPR009908">
    <property type="entry name" value="Methylamine_util_MauE"/>
</dbReference>
<reference evidence="7 8" key="1">
    <citation type="submission" date="2019-02" db="EMBL/GenBank/DDBJ databases">
        <title>Deep-cultivation of Planctomycetes and their phenomic and genomic characterization uncovers novel biology.</title>
        <authorList>
            <person name="Wiegand S."/>
            <person name="Jogler M."/>
            <person name="Boedeker C."/>
            <person name="Pinto D."/>
            <person name="Vollmers J."/>
            <person name="Rivas-Marin E."/>
            <person name="Kohn T."/>
            <person name="Peeters S.H."/>
            <person name="Heuer A."/>
            <person name="Rast P."/>
            <person name="Oberbeckmann S."/>
            <person name="Bunk B."/>
            <person name="Jeske O."/>
            <person name="Meyerdierks A."/>
            <person name="Storesund J.E."/>
            <person name="Kallscheuer N."/>
            <person name="Luecker S."/>
            <person name="Lage O.M."/>
            <person name="Pohl T."/>
            <person name="Merkel B.J."/>
            <person name="Hornburger P."/>
            <person name="Mueller R.-W."/>
            <person name="Bruemmer F."/>
            <person name="Labrenz M."/>
            <person name="Spormann A.M."/>
            <person name="Op Den Camp H."/>
            <person name="Overmann J."/>
            <person name="Amann R."/>
            <person name="Jetten M.S.M."/>
            <person name="Mascher T."/>
            <person name="Medema M.H."/>
            <person name="Devos D.P."/>
            <person name="Kaster A.-K."/>
            <person name="Ovreas L."/>
            <person name="Rohde M."/>
            <person name="Galperin M.Y."/>
            <person name="Jogler C."/>
        </authorList>
    </citation>
    <scope>NUCLEOTIDE SEQUENCE [LARGE SCALE GENOMIC DNA]</scope>
    <source>
        <strain evidence="7 8">Pla111</strain>
    </source>
</reference>
<dbReference type="Pfam" id="PF07291">
    <property type="entry name" value="MauE"/>
    <property type="match status" value="1"/>
</dbReference>
<evidence type="ECO:0000259" key="6">
    <source>
        <dbReference type="Pfam" id="PF07291"/>
    </source>
</evidence>
<protein>
    <recommendedName>
        <fullName evidence="6">Methylamine utilisation protein MauE domain-containing protein</fullName>
    </recommendedName>
</protein>
<comment type="caution">
    <text evidence="7">The sequence shown here is derived from an EMBL/GenBank/DDBJ whole genome shotgun (WGS) entry which is preliminary data.</text>
</comment>
<dbReference type="EMBL" id="SJPH01000009">
    <property type="protein sequence ID" value="TWT41352.1"/>
    <property type="molecule type" value="Genomic_DNA"/>
</dbReference>
<evidence type="ECO:0000256" key="3">
    <source>
        <dbReference type="ARBA" id="ARBA00022989"/>
    </source>
</evidence>
<gene>
    <name evidence="7" type="ORF">Pla111_30660</name>
</gene>